<name>G4SW40_META2</name>
<dbReference type="KEGG" id="mah:MEALZ_0261"/>
<keyword evidence="2" id="KW-0560">Oxidoreductase</keyword>
<evidence type="ECO:0000313" key="3">
    <source>
        <dbReference type="Proteomes" id="UP000008315"/>
    </source>
</evidence>
<dbReference type="GO" id="GO:0071949">
    <property type="term" value="F:FAD binding"/>
    <property type="evidence" value="ECO:0007669"/>
    <property type="project" value="InterPro"/>
</dbReference>
<reference evidence="3" key="1">
    <citation type="journal article" date="2012" name="J. Bacteriol.">
        <title>Genome sequence of the haloalkaliphilic methanotrophic bacterium Methylomicrobium alcaliphilum 20Z.</title>
        <authorList>
            <person name="Vuilleumier S."/>
            <person name="Khmelenina V.N."/>
            <person name="Bringel F."/>
            <person name="Reshetnikov A.S."/>
            <person name="Lajus A."/>
            <person name="Mangenot S."/>
            <person name="Rouy Z."/>
            <person name="Op den Camp H.J."/>
            <person name="Jetten M.S."/>
            <person name="Dispirito A.A."/>
            <person name="Dunfield P."/>
            <person name="Klotz M.G."/>
            <person name="Semrau J.D."/>
            <person name="Stein L.Y."/>
            <person name="Barbe V."/>
            <person name="Medigue C."/>
            <person name="Trotsenko Y.A."/>
            <person name="Kalyuzhnaya M.G."/>
        </authorList>
    </citation>
    <scope>NUCLEOTIDE SEQUENCE [LARGE SCALE GENOMIC DNA]</scope>
    <source>
        <strain evidence="3">DSM 19304 / NCIMB 14124 / VKM B-2133 / 20Z</strain>
    </source>
</reference>
<evidence type="ECO:0000313" key="2">
    <source>
        <dbReference type="EMBL" id="CCE21961.1"/>
    </source>
</evidence>
<evidence type="ECO:0000259" key="1">
    <source>
        <dbReference type="Pfam" id="PF01494"/>
    </source>
</evidence>
<sequence>MRAEKGNIVIIGAGPAGSIAAALLNNKGYRAVILERDAFPRFSIGESLLPQCMEFIEQAGMLDAVRNAGFQLKDGAAFLFQGKHCEFWFADKFTAGFDSTYQVQRDRFDALLAAEAQRMGVDIRWRQEVVEADFSGEQPVLTVKDRDSEDRYRMTADFVLDASGFGRVLPRLLDLEKPSGFPVRQAVFTHIEDRIDDPRYDRNKIRIIVHPELTDVWYWLIPFSNGRCSLGVVGEAKILKVSERDPQAVLKQFVDAEPGLSALLHNAVFDTPVNSIGGYSANVKRLHGKGYALLGNAGEFLDPVFSSGVTIAMKSASLAAEVVDRQLRGMAVDWQKEFAEPLQKGVDTFRTFVSSWYDGGLQDVVLYQQQQPNIKAMICSILAGYVWDENNPYVKNSEPRLKTLVELCREP</sequence>
<dbReference type="PANTHER" id="PTHR43747:SF1">
    <property type="entry name" value="SLR1998 PROTEIN"/>
    <property type="match status" value="1"/>
</dbReference>
<dbReference type="Gene3D" id="3.50.50.60">
    <property type="entry name" value="FAD/NAD(P)-binding domain"/>
    <property type="match status" value="1"/>
</dbReference>
<dbReference type="RefSeq" id="WP_014146770.1">
    <property type="nucleotide sequence ID" value="NC_016112.1"/>
</dbReference>
<dbReference type="InterPro" id="IPR036188">
    <property type="entry name" value="FAD/NAD-bd_sf"/>
</dbReference>
<keyword evidence="2" id="KW-0503">Monooxygenase</keyword>
<proteinExistence type="predicted"/>
<dbReference type="EMBL" id="FO082060">
    <property type="protein sequence ID" value="CCE21961.1"/>
    <property type="molecule type" value="Genomic_DNA"/>
</dbReference>
<feature type="domain" description="FAD-binding" evidence="1">
    <location>
        <begin position="8"/>
        <end position="168"/>
    </location>
</feature>
<dbReference type="HOGENOM" id="CLU_024648_4_1_6"/>
<gene>
    <name evidence="2" type="ordered locus">MEALZ_0261</name>
</gene>
<keyword evidence="3" id="KW-1185">Reference proteome</keyword>
<organism evidence="2 3">
    <name type="scientific">Methylotuvimicrobium alcaliphilum (strain DSM 19304 / NCIMB 14124 / VKM B-2133 / 20Z)</name>
    <name type="common">Methylomicrobium alcaliphilum</name>
    <dbReference type="NCBI Taxonomy" id="1091494"/>
    <lineage>
        <taxon>Bacteria</taxon>
        <taxon>Pseudomonadati</taxon>
        <taxon>Pseudomonadota</taxon>
        <taxon>Gammaproteobacteria</taxon>
        <taxon>Methylococcales</taxon>
        <taxon>Methylococcaceae</taxon>
        <taxon>Methylotuvimicrobium</taxon>
    </lineage>
</organism>
<dbReference type="InterPro" id="IPR002938">
    <property type="entry name" value="FAD-bd"/>
</dbReference>
<dbReference type="Pfam" id="PF01494">
    <property type="entry name" value="FAD_binding_3"/>
    <property type="match status" value="1"/>
</dbReference>
<dbReference type="Proteomes" id="UP000008315">
    <property type="component" value="Chromosome"/>
</dbReference>
<accession>G4SW40</accession>
<protein>
    <submittedName>
        <fullName evidence="2">Monooxygenase FAD-binding</fullName>
    </submittedName>
</protein>
<dbReference type="STRING" id="1091494.MEALZ_0261"/>
<dbReference type="AlphaFoldDB" id="G4SW40"/>
<dbReference type="InterPro" id="IPR050816">
    <property type="entry name" value="Flavin-dep_Halogenase_NPB"/>
</dbReference>
<dbReference type="GO" id="GO:0004497">
    <property type="term" value="F:monooxygenase activity"/>
    <property type="evidence" value="ECO:0007669"/>
    <property type="project" value="UniProtKB-KW"/>
</dbReference>
<dbReference type="PANTHER" id="PTHR43747">
    <property type="entry name" value="FAD-BINDING PROTEIN"/>
    <property type="match status" value="1"/>
</dbReference>
<dbReference type="SUPFAM" id="SSF51905">
    <property type="entry name" value="FAD/NAD(P)-binding domain"/>
    <property type="match status" value="1"/>
</dbReference>
<dbReference type="PATRIC" id="fig|271065.3.peg.272"/>